<accession>A0A1H7D349</accession>
<dbReference type="InterPro" id="IPR023214">
    <property type="entry name" value="HAD_sf"/>
</dbReference>
<dbReference type="PANTHER" id="PTHR43434">
    <property type="entry name" value="PHOSPHOGLYCOLATE PHOSPHATASE"/>
    <property type="match status" value="1"/>
</dbReference>
<dbReference type="InterPro" id="IPR050155">
    <property type="entry name" value="HAD-like_hydrolase_sf"/>
</dbReference>
<evidence type="ECO:0000313" key="2">
    <source>
        <dbReference type="Proteomes" id="UP000199662"/>
    </source>
</evidence>
<organism evidence="1 2">
    <name type="scientific">Propionispira arboris</name>
    <dbReference type="NCBI Taxonomy" id="84035"/>
    <lineage>
        <taxon>Bacteria</taxon>
        <taxon>Bacillati</taxon>
        <taxon>Bacillota</taxon>
        <taxon>Negativicutes</taxon>
        <taxon>Selenomonadales</taxon>
        <taxon>Selenomonadaceae</taxon>
        <taxon>Propionispira</taxon>
    </lineage>
</organism>
<dbReference type="Pfam" id="PF13419">
    <property type="entry name" value="HAD_2"/>
    <property type="match status" value="1"/>
</dbReference>
<dbReference type="Proteomes" id="UP000199662">
    <property type="component" value="Unassembled WGS sequence"/>
</dbReference>
<dbReference type="SUPFAM" id="SSF56784">
    <property type="entry name" value="HAD-like"/>
    <property type="match status" value="1"/>
</dbReference>
<reference evidence="1 2" key="1">
    <citation type="submission" date="2016-10" db="EMBL/GenBank/DDBJ databases">
        <authorList>
            <person name="de Groot N.N."/>
        </authorList>
    </citation>
    <scope>NUCLEOTIDE SEQUENCE [LARGE SCALE GENOMIC DNA]</scope>
    <source>
        <strain evidence="1 2">DSM 2179</strain>
    </source>
</reference>
<dbReference type="RefSeq" id="WP_091835642.1">
    <property type="nucleotide sequence ID" value="NZ_FNZK01000028.1"/>
</dbReference>
<dbReference type="InterPro" id="IPR036412">
    <property type="entry name" value="HAD-like_sf"/>
</dbReference>
<dbReference type="STRING" id="84035.SAMN05660742_1285"/>
<dbReference type="AlphaFoldDB" id="A0A1H7D349"/>
<dbReference type="EMBL" id="FNZK01000028">
    <property type="protein sequence ID" value="SEJ95287.1"/>
    <property type="molecule type" value="Genomic_DNA"/>
</dbReference>
<name>A0A1H7D349_9FIRM</name>
<dbReference type="InterPro" id="IPR041492">
    <property type="entry name" value="HAD_2"/>
</dbReference>
<dbReference type="Gene3D" id="3.40.50.1000">
    <property type="entry name" value="HAD superfamily/HAD-like"/>
    <property type="match status" value="1"/>
</dbReference>
<dbReference type="GO" id="GO:0005829">
    <property type="term" value="C:cytosol"/>
    <property type="evidence" value="ECO:0007669"/>
    <property type="project" value="TreeGrafter"/>
</dbReference>
<dbReference type="FunFam" id="3.40.50.1000:FF:000022">
    <property type="entry name" value="Phosphoglycolate phosphatase"/>
    <property type="match status" value="1"/>
</dbReference>
<keyword evidence="2" id="KW-1185">Reference proteome</keyword>
<gene>
    <name evidence="1" type="ORF">SAMN05660742_1285</name>
</gene>
<dbReference type="PANTHER" id="PTHR43434:SF20">
    <property type="entry name" value="5'-NUCLEOTIDASE"/>
    <property type="match status" value="1"/>
</dbReference>
<dbReference type="GO" id="GO:0004713">
    <property type="term" value="F:protein tyrosine kinase activity"/>
    <property type="evidence" value="ECO:0007669"/>
    <property type="project" value="TreeGrafter"/>
</dbReference>
<dbReference type="InterPro" id="IPR006439">
    <property type="entry name" value="HAD-SF_hydro_IA"/>
</dbReference>
<proteinExistence type="predicted"/>
<dbReference type="Gene3D" id="1.10.150.240">
    <property type="entry name" value="Putative phosphatase, domain 2"/>
    <property type="match status" value="1"/>
</dbReference>
<protein>
    <submittedName>
        <fullName evidence="1">Phosphoglycolate phosphatase</fullName>
    </submittedName>
</protein>
<sequence>MQELKKYETVFFDLDGTLTDSKIGIIRCLQYSLEKFGIEENDIEKLTRCIGPSLSFTYQQWYGLTAEQARQGTKYYRERFEKEGIRENLLYDGVLQLLETLKNMDKKIVLATAKPTVHAKQILQYHKIDSYFTEICGSNLDGTREDKGAVIEFALSKLEQVNKQQIVMIGDRKHDVIGAKENGLASVAVAYGYGTENELMEAAPDKIVYSVDEIRQMFVD</sequence>
<dbReference type="InterPro" id="IPR023198">
    <property type="entry name" value="PGP-like_dom2"/>
</dbReference>
<dbReference type="NCBIfam" id="TIGR01549">
    <property type="entry name" value="HAD-SF-IA-v1"/>
    <property type="match status" value="1"/>
</dbReference>
<evidence type="ECO:0000313" key="1">
    <source>
        <dbReference type="EMBL" id="SEJ95287.1"/>
    </source>
</evidence>